<evidence type="ECO:0000256" key="1">
    <source>
        <dbReference type="ARBA" id="ARBA00004651"/>
    </source>
</evidence>
<evidence type="ECO:0000313" key="10">
    <source>
        <dbReference type="Proteomes" id="UP000822688"/>
    </source>
</evidence>
<dbReference type="GO" id="GO:0010041">
    <property type="term" value="P:response to iron(III) ion"/>
    <property type="evidence" value="ECO:0007669"/>
    <property type="project" value="TreeGrafter"/>
</dbReference>
<name>A0A8T0HED7_CERPU</name>
<feature type="transmembrane region" description="Helical" evidence="8">
    <location>
        <begin position="470"/>
        <end position="490"/>
    </location>
</feature>
<dbReference type="GO" id="GO:0008610">
    <property type="term" value="P:lipid biosynthetic process"/>
    <property type="evidence" value="ECO:0007669"/>
    <property type="project" value="UniProtKB-ARBA"/>
</dbReference>
<comment type="subcellular location">
    <subcellularLocation>
        <location evidence="1">Cell membrane</location>
        <topology evidence="1">Multi-pass membrane protein</topology>
    </subcellularLocation>
</comment>
<feature type="transmembrane region" description="Helical" evidence="8">
    <location>
        <begin position="276"/>
        <end position="293"/>
    </location>
</feature>
<evidence type="ECO:0000313" key="9">
    <source>
        <dbReference type="EMBL" id="KAG0568499.1"/>
    </source>
</evidence>
<reference evidence="9 10" key="1">
    <citation type="submission" date="2020-06" db="EMBL/GenBank/DDBJ databases">
        <title>WGS assembly of Ceratodon purpureus strain R40.</title>
        <authorList>
            <person name="Carey S.B."/>
            <person name="Jenkins J."/>
            <person name="Shu S."/>
            <person name="Lovell J.T."/>
            <person name="Sreedasyam A."/>
            <person name="Maumus F."/>
            <person name="Tiley G.P."/>
            <person name="Fernandez-Pozo N."/>
            <person name="Barry K."/>
            <person name="Chen C."/>
            <person name="Wang M."/>
            <person name="Lipzen A."/>
            <person name="Daum C."/>
            <person name="Saski C.A."/>
            <person name="Payton A.C."/>
            <person name="Mcbreen J.C."/>
            <person name="Conrad R.E."/>
            <person name="Kollar L.M."/>
            <person name="Olsson S."/>
            <person name="Huttunen S."/>
            <person name="Landis J.B."/>
            <person name="Wickett N.J."/>
            <person name="Johnson M.G."/>
            <person name="Rensing S.A."/>
            <person name="Grimwood J."/>
            <person name="Schmutz J."/>
            <person name="Mcdaniel S.F."/>
        </authorList>
    </citation>
    <scope>NUCLEOTIDE SEQUENCE [LARGE SCALE GENOMIC DNA]</scope>
    <source>
        <strain evidence="9 10">R40</strain>
    </source>
</reference>
<evidence type="ECO:0000256" key="8">
    <source>
        <dbReference type="SAM" id="Phobius"/>
    </source>
</evidence>
<feature type="transmembrane region" description="Helical" evidence="8">
    <location>
        <begin position="582"/>
        <end position="604"/>
    </location>
</feature>
<dbReference type="PANTHER" id="PTHR33908:SF3">
    <property type="entry name" value="UNDECAPRENYL PHOSPHATE-ALPHA-4-AMINO-4-DEOXY-L-ARABINOSE ARABINOSYL TRANSFERASE"/>
    <property type="match status" value="1"/>
</dbReference>
<dbReference type="GO" id="GO:0016763">
    <property type="term" value="F:pentosyltransferase activity"/>
    <property type="evidence" value="ECO:0007669"/>
    <property type="project" value="TreeGrafter"/>
</dbReference>
<keyword evidence="6 8" id="KW-1133">Transmembrane helix</keyword>
<keyword evidence="10" id="KW-1185">Reference proteome</keyword>
<dbReference type="PANTHER" id="PTHR33908">
    <property type="entry name" value="MANNOSYLTRANSFERASE YKCB-RELATED"/>
    <property type="match status" value="1"/>
</dbReference>
<dbReference type="InterPro" id="IPR050297">
    <property type="entry name" value="LipidA_mod_glycosyltrf_83"/>
</dbReference>
<proteinExistence type="predicted"/>
<dbReference type="EMBL" id="CM026427">
    <property type="protein sequence ID" value="KAG0568499.1"/>
    <property type="molecule type" value="Genomic_DNA"/>
</dbReference>
<accession>A0A8T0HED7</accession>
<organism evidence="9 10">
    <name type="scientific">Ceratodon purpureus</name>
    <name type="common">Fire moss</name>
    <name type="synonym">Dicranum purpureum</name>
    <dbReference type="NCBI Taxonomy" id="3225"/>
    <lineage>
        <taxon>Eukaryota</taxon>
        <taxon>Viridiplantae</taxon>
        <taxon>Streptophyta</taxon>
        <taxon>Embryophyta</taxon>
        <taxon>Bryophyta</taxon>
        <taxon>Bryophytina</taxon>
        <taxon>Bryopsida</taxon>
        <taxon>Dicranidae</taxon>
        <taxon>Pseudoditrichales</taxon>
        <taxon>Ditrichaceae</taxon>
        <taxon>Ceratodon</taxon>
    </lineage>
</organism>
<keyword evidence="7 8" id="KW-0472">Membrane</keyword>
<dbReference type="Proteomes" id="UP000822688">
    <property type="component" value="Chromosome 6"/>
</dbReference>
<evidence type="ECO:0000256" key="6">
    <source>
        <dbReference type="ARBA" id="ARBA00022989"/>
    </source>
</evidence>
<feature type="transmembrane region" description="Helical" evidence="8">
    <location>
        <begin position="122"/>
        <end position="141"/>
    </location>
</feature>
<keyword evidence="2" id="KW-1003">Cell membrane</keyword>
<gene>
    <name evidence="9" type="ORF">KC19_6G023700</name>
</gene>
<feature type="transmembrane region" description="Helical" evidence="8">
    <location>
        <begin position="357"/>
        <end position="384"/>
    </location>
</feature>
<keyword evidence="4" id="KW-0808">Transferase</keyword>
<evidence type="ECO:0000256" key="3">
    <source>
        <dbReference type="ARBA" id="ARBA00022676"/>
    </source>
</evidence>
<keyword evidence="5 8" id="KW-0812">Transmembrane</keyword>
<sequence>MYLLPCPRVKLRHAIANSESGFITRGSPLSALGRGSHHSSFSRLCLRGHGFHDGRMRRSPARQLQRIGSAFPFARCDGRGDDAGGVGREGIVSKVWGALSKPIVFPDVTKFVKDLTPMERKLWGAGIVCVLAGVAWFRNLAAAGLVDDTEPLFAEAARQMLVTGDYITPQFNAQPRFDKPILIYWLMALSGKLLGPSVWALRLPSAICAVGLLLGLLMTVKEFGVRTSVDDAKAQSDESQGPLSRGEHYVPAFITIAAFALNLEVVAWGSTALSDMLLTSMLGGSLLSFFWGYVGRKLTPSKHEWGYSVSAIFMGLACLSKGPIGIAFPVLVCTLFLLSTGELLEILVKEMPYWKGILALSIINVPWYGVMATKHGLTYIYTFFGYHNIERFMQGVNHHGGRPWWYGLAVVAIMYFPWSLSLPPALLQAGPWRQSKSMAKRYQNLSLFAASWFIAGFLLFALSSSQLPSYYLPVAPAIAILAAVHASNAVSQKKGGLLSRLVPATLYLSLAVGFWFLPACLQTSGDTVAVRIGRLISNRHLHKIPVMLFGLAGIVTIRTAEFGSPVGETSVEKTTRTFLPMWAVHATVMACFLGMFVTPVYRLADGIRQAPLRDLAYAAATQQKSGEPLVMVGTRMPSVVYYSKLPTAFFNSPQEASMAIQQEAAPWVTSTLIITETDADLFQPPPDILATSGDYKLLRLHRGAELSADDISFQSLPVEES</sequence>
<dbReference type="GO" id="GO:0005886">
    <property type="term" value="C:plasma membrane"/>
    <property type="evidence" value="ECO:0007669"/>
    <property type="project" value="UniProtKB-SubCell"/>
</dbReference>
<keyword evidence="3" id="KW-0328">Glycosyltransferase</keyword>
<evidence type="ECO:0000256" key="7">
    <source>
        <dbReference type="ARBA" id="ARBA00023136"/>
    </source>
</evidence>
<feature type="transmembrane region" description="Helical" evidence="8">
    <location>
        <begin position="404"/>
        <end position="427"/>
    </location>
</feature>
<feature type="transmembrane region" description="Helical" evidence="8">
    <location>
        <begin position="447"/>
        <end position="464"/>
    </location>
</feature>
<evidence type="ECO:0008006" key="11">
    <source>
        <dbReference type="Google" id="ProtNLM"/>
    </source>
</evidence>
<protein>
    <recommendedName>
        <fullName evidence="11">Glycosyltransferase RgtA/B/C/D-like domain-containing protein</fullName>
    </recommendedName>
</protein>
<evidence type="ECO:0000256" key="4">
    <source>
        <dbReference type="ARBA" id="ARBA00022679"/>
    </source>
</evidence>
<evidence type="ECO:0000256" key="2">
    <source>
        <dbReference type="ARBA" id="ARBA00022475"/>
    </source>
</evidence>
<dbReference type="AlphaFoldDB" id="A0A8T0HED7"/>
<feature type="transmembrane region" description="Helical" evidence="8">
    <location>
        <begin position="249"/>
        <end position="270"/>
    </location>
</feature>
<feature type="transmembrane region" description="Helical" evidence="8">
    <location>
        <begin position="199"/>
        <end position="220"/>
    </location>
</feature>
<feature type="transmembrane region" description="Helical" evidence="8">
    <location>
        <begin position="497"/>
        <end position="517"/>
    </location>
</feature>
<evidence type="ECO:0000256" key="5">
    <source>
        <dbReference type="ARBA" id="ARBA00022692"/>
    </source>
</evidence>
<comment type="caution">
    <text evidence="9">The sequence shown here is derived from an EMBL/GenBank/DDBJ whole genome shotgun (WGS) entry which is preliminary data.</text>
</comment>